<dbReference type="PROSITE" id="PS51078">
    <property type="entry name" value="ICLR_ED"/>
    <property type="match status" value="1"/>
</dbReference>
<dbReference type="OrthoDB" id="9791752at2"/>
<dbReference type="GO" id="GO:0003677">
    <property type="term" value="F:DNA binding"/>
    <property type="evidence" value="ECO:0007669"/>
    <property type="project" value="UniProtKB-KW"/>
</dbReference>
<keyword evidence="9" id="KW-1185">Reference proteome</keyword>
<feature type="domain" description="IclR-ED" evidence="7">
    <location>
        <begin position="70"/>
        <end position="256"/>
    </location>
</feature>
<dbReference type="STRING" id="1122155.SAMN02745158_03795"/>
<evidence type="ECO:0000256" key="2">
    <source>
        <dbReference type="ARBA" id="ARBA00023125"/>
    </source>
</evidence>
<gene>
    <name evidence="8" type="ORF">SAMN02745158_03795</name>
</gene>
<dbReference type="SMART" id="SM00346">
    <property type="entry name" value="HTH_ICLR"/>
    <property type="match status" value="1"/>
</dbReference>
<dbReference type="EMBL" id="FQVI01000029">
    <property type="protein sequence ID" value="SHF45102.1"/>
    <property type="molecule type" value="Genomic_DNA"/>
</dbReference>
<dbReference type="Gene3D" id="3.30.450.40">
    <property type="match status" value="1"/>
</dbReference>
<dbReference type="RefSeq" id="WP_072854342.1">
    <property type="nucleotide sequence ID" value="NZ_FQVI01000029.1"/>
</dbReference>
<evidence type="ECO:0000256" key="3">
    <source>
        <dbReference type="ARBA" id="ARBA00023163"/>
    </source>
</evidence>
<evidence type="ECO:0000313" key="9">
    <source>
        <dbReference type="Proteomes" id="UP000184245"/>
    </source>
</evidence>
<evidence type="ECO:0000256" key="5">
    <source>
        <dbReference type="ARBA" id="ARBA00070406"/>
    </source>
</evidence>
<dbReference type="InterPro" id="IPR036388">
    <property type="entry name" value="WH-like_DNA-bd_sf"/>
</dbReference>
<dbReference type="GO" id="GO:0045892">
    <property type="term" value="P:negative regulation of DNA-templated transcription"/>
    <property type="evidence" value="ECO:0007669"/>
    <property type="project" value="TreeGrafter"/>
</dbReference>
<dbReference type="GO" id="GO:0003700">
    <property type="term" value="F:DNA-binding transcription factor activity"/>
    <property type="evidence" value="ECO:0007669"/>
    <property type="project" value="TreeGrafter"/>
</dbReference>
<feature type="domain" description="HTH iclR-type" evidence="6">
    <location>
        <begin position="7"/>
        <end position="69"/>
    </location>
</feature>
<proteinExistence type="predicted"/>
<sequence length="256" mass="29057">MTDINIINAVDRALDMLIYMYNAGTEVSITKISEDMGVYKSTVFRTLATLEAKGFVTKNPETEKYSLGIRLYIMGTSIGEKIGIQKLVKPYAKALHDEFNEAVNVSILERNEKDIYRSVMIYKEENNQILRFNSEVGSRNDCHCAAVGKCLLAFSENIDLSIYDQRPMIKYTEHTIMTREALEKELEKVRQQGFAVDDEEREMGLTCIGAPILKNGQYAVAAISLSGPTSRIKDETFQRKIDRLCQVTREISNSLR</sequence>
<dbReference type="InterPro" id="IPR029016">
    <property type="entry name" value="GAF-like_dom_sf"/>
</dbReference>
<dbReference type="PANTHER" id="PTHR30136:SF24">
    <property type="entry name" value="HTH-TYPE TRANSCRIPTIONAL REPRESSOR ALLR"/>
    <property type="match status" value="1"/>
</dbReference>
<keyword evidence="3" id="KW-0804">Transcription</keyword>
<dbReference type="SUPFAM" id="SSF55781">
    <property type="entry name" value="GAF domain-like"/>
    <property type="match status" value="1"/>
</dbReference>
<dbReference type="InterPro" id="IPR014757">
    <property type="entry name" value="Tscrpt_reg_IclR_C"/>
</dbReference>
<evidence type="ECO:0000256" key="4">
    <source>
        <dbReference type="ARBA" id="ARBA00058938"/>
    </source>
</evidence>
<dbReference type="Pfam" id="PF01614">
    <property type="entry name" value="IclR_C"/>
    <property type="match status" value="1"/>
</dbReference>
<protein>
    <recommendedName>
        <fullName evidence="5">Glycerol operon regulatory protein</fullName>
    </recommendedName>
</protein>
<accession>A0A1M5BS86</accession>
<dbReference type="Gene3D" id="1.10.10.10">
    <property type="entry name" value="Winged helix-like DNA-binding domain superfamily/Winged helix DNA-binding domain"/>
    <property type="match status" value="1"/>
</dbReference>
<reference evidence="8 9" key="1">
    <citation type="submission" date="2016-11" db="EMBL/GenBank/DDBJ databases">
        <authorList>
            <person name="Jaros S."/>
            <person name="Januszkiewicz K."/>
            <person name="Wedrychowicz H."/>
        </authorList>
    </citation>
    <scope>NUCLEOTIDE SEQUENCE [LARGE SCALE GENOMIC DNA]</scope>
    <source>
        <strain evidence="8 9">DSM 17459</strain>
    </source>
</reference>
<organism evidence="8 9">
    <name type="scientific">Lactonifactor longoviformis DSM 17459</name>
    <dbReference type="NCBI Taxonomy" id="1122155"/>
    <lineage>
        <taxon>Bacteria</taxon>
        <taxon>Bacillati</taxon>
        <taxon>Bacillota</taxon>
        <taxon>Clostridia</taxon>
        <taxon>Eubacteriales</taxon>
        <taxon>Clostridiaceae</taxon>
        <taxon>Lactonifactor</taxon>
    </lineage>
</organism>
<keyword evidence="2" id="KW-0238">DNA-binding</keyword>
<dbReference type="PROSITE" id="PS51077">
    <property type="entry name" value="HTH_ICLR"/>
    <property type="match status" value="1"/>
</dbReference>
<evidence type="ECO:0000259" key="7">
    <source>
        <dbReference type="PROSITE" id="PS51078"/>
    </source>
</evidence>
<evidence type="ECO:0000313" key="8">
    <source>
        <dbReference type="EMBL" id="SHF45102.1"/>
    </source>
</evidence>
<dbReference type="FunFam" id="1.10.10.10:FF:000056">
    <property type="entry name" value="IclR family transcriptional regulator"/>
    <property type="match status" value="1"/>
</dbReference>
<evidence type="ECO:0000259" key="6">
    <source>
        <dbReference type="PROSITE" id="PS51077"/>
    </source>
</evidence>
<dbReference type="Proteomes" id="UP000184245">
    <property type="component" value="Unassembled WGS sequence"/>
</dbReference>
<dbReference type="SUPFAM" id="SSF46785">
    <property type="entry name" value="Winged helix' DNA-binding domain"/>
    <property type="match status" value="1"/>
</dbReference>
<dbReference type="InterPro" id="IPR036390">
    <property type="entry name" value="WH_DNA-bd_sf"/>
</dbReference>
<dbReference type="Pfam" id="PF09339">
    <property type="entry name" value="HTH_IclR"/>
    <property type="match status" value="1"/>
</dbReference>
<comment type="function">
    <text evidence="4">May be an activator protein for the gylABX operon.</text>
</comment>
<dbReference type="InterPro" id="IPR050707">
    <property type="entry name" value="HTH_MetabolicPath_Reg"/>
</dbReference>
<evidence type="ECO:0000256" key="1">
    <source>
        <dbReference type="ARBA" id="ARBA00023015"/>
    </source>
</evidence>
<dbReference type="PANTHER" id="PTHR30136">
    <property type="entry name" value="HELIX-TURN-HELIX TRANSCRIPTIONAL REGULATOR, ICLR FAMILY"/>
    <property type="match status" value="1"/>
</dbReference>
<dbReference type="InterPro" id="IPR005471">
    <property type="entry name" value="Tscrpt_reg_IclR_N"/>
</dbReference>
<dbReference type="AlphaFoldDB" id="A0A1M5BS86"/>
<name>A0A1M5BS86_9CLOT</name>
<keyword evidence="1" id="KW-0805">Transcription regulation</keyword>